<evidence type="ECO:0000313" key="2">
    <source>
        <dbReference type="Proteomes" id="UP000092993"/>
    </source>
</evidence>
<organism evidence="1 2">
    <name type="scientific">Grifola frondosa</name>
    <name type="common">Maitake</name>
    <name type="synonym">Polyporus frondosus</name>
    <dbReference type="NCBI Taxonomy" id="5627"/>
    <lineage>
        <taxon>Eukaryota</taxon>
        <taxon>Fungi</taxon>
        <taxon>Dikarya</taxon>
        <taxon>Basidiomycota</taxon>
        <taxon>Agaricomycotina</taxon>
        <taxon>Agaricomycetes</taxon>
        <taxon>Polyporales</taxon>
        <taxon>Grifolaceae</taxon>
        <taxon>Grifola</taxon>
    </lineage>
</organism>
<gene>
    <name evidence="1" type="ORF">A0H81_07325</name>
</gene>
<evidence type="ECO:0000313" key="1">
    <source>
        <dbReference type="EMBL" id="OBZ73193.1"/>
    </source>
</evidence>
<protein>
    <submittedName>
        <fullName evidence="1">Uncharacterized protein</fullName>
    </submittedName>
</protein>
<accession>A0A1C7M8F4</accession>
<reference evidence="1 2" key="1">
    <citation type="submission" date="2016-03" db="EMBL/GenBank/DDBJ databases">
        <title>Whole genome sequencing of Grifola frondosa 9006-11.</title>
        <authorList>
            <person name="Min B."/>
            <person name="Park H."/>
            <person name="Kim J.-G."/>
            <person name="Cho H."/>
            <person name="Oh Y.-L."/>
            <person name="Kong W.-S."/>
            <person name="Choi I.-G."/>
        </authorList>
    </citation>
    <scope>NUCLEOTIDE SEQUENCE [LARGE SCALE GENOMIC DNA]</scope>
    <source>
        <strain evidence="1 2">9006-11</strain>
    </source>
</reference>
<keyword evidence="2" id="KW-1185">Reference proteome</keyword>
<comment type="caution">
    <text evidence="1">The sequence shown here is derived from an EMBL/GenBank/DDBJ whole genome shotgun (WGS) entry which is preliminary data.</text>
</comment>
<name>A0A1C7M8F4_GRIFR</name>
<proteinExistence type="predicted"/>
<dbReference type="Proteomes" id="UP000092993">
    <property type="component" value="Unassembled WGS sequence"/>
</dbReference>
<dbReference type="EMBL" id="LUGG01000007">
    <property type="protein sequence ID" value="OBZ73193.1"/>
    <property type="molecule type" value="Genomic_DNA"/>
</dbReference>
<sequence length="147" mass="15457">MIVVPQASSSEDIVIVGAAVRSTDPPDQFSAGTEMLGLADMIVVLHHSFARPKVQVHMHSATADDGVLNLGSPVKSALGKGWIAKQAVRLLVCKQHIEPSRRFLEGIRSQATGTVGHCDPVDTVPWGQALVAAGGSGALNLRGTFRI</sequence>
<dbReference type="AlphaFoldDB" id="A0A1C7M8F4"/>